<feature type="compositionally biased region" description="Low complexity" evidence="1">
    <location>
        <begin position="170"/>
        <end position="179"/>
    </location>
</feature>
<dbReference type="EMBL" id="VDLU01000003">
    <property type="protein sequence ID" value="TNJ27649.1"/>
    <property type="molecule type" value="Genomic_DNA"/>
</dbReference>
<organism evidence="2 3">
    <name type="scientific">Giardia muris</name>
    <dbReference type="NCBI Taxonomy" id="5742"/>
    <lineage>
        <taxon>Eukaryota</taxon>
        <taxon>Metamonada</taxon>
        <taxon>Diplomonadida</taxon>
        <taxon>Hexamitidae</taxon>
        <taxon>Giardiinae</taxon>
        <taxon>Giardia</taxon>
    </lineage>
</organism>
<name>A0A4Z1T555_GIAMU</name>
<evidence type="ECO:0000313" key="3">
    <source>
        <dbReference type="Proteomes" id="UP000315496"/>
    </source>
</evidence>
<feature type="compositionally biased region" description="Pro residues" evidence="1">
    <location>
        <begin position="129"/>
        <end position="143"/>
    </location>
</feature>
<feature type="compositionally biased region" description="Polar residues" evidence="1">
    <location>
        <begin position="85"/>
        <end position="101"/>
    </location>
</feature>
<comment type="caution">
    <text evidence="2">The sequence shown here is derived from an EMBL/GenBank/DDBJ whole genome shotgun (WGS) entry which is preliminary data.</text>
</comment>
<dbReference type="VEuPathDB" id="GiardiaDB:GMRT_23243"/>
<protein>
    <submittedName>
        <fullName evidence="2">Uncharacterized protein</fullName>
    </submittedName>
</protein>
<feature type="region of interest" description="Disordered" evidence="1">
    <location>
        <begin position="428"/>
        <end position="448"/>
    </location>
</feature>
<gene>
    <name evidence="2" type="ORF">GMRT_23243</name>
</gene>
<evidence type="ECO:0000256" key="1">
    <source>
        <dbReference type="SAM" id="MobiDB-lite"/>
    </source>
</evidence>
<evidence type="ECO:0000313" key="2">
    <source>
        <dbReference type="EMBL" id="TNJ27649.1"/>
    </source>
</evidence>
<proteinExistence type="predicted"/>
<dbReference type="OrthoDB" id="10253250at2759"/>
<feature type="region of interest" description="Disordered" evidence="1">
    <location>
        <begin position="337"/>
        <end position="356"/>
    </location>
</feature>
<accession>A0A4Z1T555</accession>
<feature type="region of interest" description="Disordered" evidence="1">
    <location>
        <begin position="37"/>
        <end position="212"/>
    </location>
</feature>
<dbReference type="AlphaFoldDB" id="A0A4Z1T555"/>
<sequence>MPPHIIINERVMISSGPEKQERKFRILNPSETIEVVPSIQDTDIPPKKFRMARPSSGGSSGPASVHVESFSAPSMNSLREEDLTGRTTSAASSKPPSNPTSARAPVAANVEPPMSQASEQRPRVAPEPDYSPSPPAPSSPPPKEIVSSLQSPPPQVRPKAKIVPDPPVEQQPQVPRLPQAVQHRVPTSVVPDIESEPFSKPKPTAQRPTGNGKKYHILTMQEKIAMALKNAELQNVTMGDRTVTVDTEDTLPIFHSDVPASVPASQDPNKRYRVIRKSDYLRIFKEQTMRSQLMEDSLLAEHGLYDHGAPREQPPVTIDDVADDRYQRYVEFNRQLTARKAAESAPSPAPTNDPSSRTKHILEMLKMQAHILTQLRHARPSVTGPDDTLSDPVGSHPAPGTGVIDLLTNEELKNKLVERATADMLNRRGGRANQANQSSHLTDNSLRESDIAPVLDSSVPRPLTGQSNVHRFREKPVVDYTPPGSLNTSLIQHSPKQTMTISSEITLPILNRSFLNRIAKEAAARRDFAEQSIRALPELGPLFSKAGMTTDKVVASLSQDLLSEFLLTVSNEMVSQFEELIAEEAGSIEQYAQGRFPYFTRQDVESAHYSMYH</sequence>
<reference evidence="2 3" key="1">
    <citation type="submission" date="2019-05" db="EMBL/GenBank/DDBJ databases">
        <title>The compact genome of Giardia muris reveals important steps in the evolution of intestinal protozoan parasites.</title>
        <authorList>
            <person name="Xu F."/>
            <person name="Jimenez-Gonzalez A."/>
            <person name="Einarsson E."/>
            <person name="Astvaldsson A."/>
            <person name="Peirasmaki D."/>
            <person name="Eckmann L."/>
            <person name="Andersson J.O."/>
            <person name="Svard S.G."/>
            <person name="Jerlstrom-Hultqvist J."/>
        </authorList>
    </citation>
    <scope>NUCLEOTIDE SEQUENCE [LARGE SCALE GENOMIC DNA]</scope>
    <source>
        <strain evidence="2 3">Roberts-Thomson</strain>
    </source>
</reference>
<keyword evidence="3" id="KW-1185">Reference proteome</keyword>
<feature type="compositionally biased region" description="Polar residues" evidence="1">
    <location>
        <begin position="433"/>
        <end position="444"/>
    </location>
</feature>
<dbReference type="Proteomes" id="UP000315496">
    <property type="component" value="Chromosome 3"/>
</dbReference>